<keyword evidence="1" id="KW-0175">Coiled coil</keyword>
<dbReference type="EMBL" id="UYRU01043774">
    <property type="protein sequence ID" value="VDK83796.1"/>
    <property type="molecule type" value="Genomic_DNA"/>
</dbReference>
<organism evidence="3 4">
    <name type="scientific">Dibothriocephalus latus</name>
    <name type="common">Fish tapeworm</name>
    <name type="synonym">Diphyllobothrium latum</name>
    <dbReference type="NCBI Taxonomy" id="60516"/>
    <lineage>
        <taxon>Eukaryota</taxon>
        <taxon>Metazoa</taxon>
        <taxon>Spiralia</taxon>
        <taxon>Lophotrochozoa</taxon>
        <taxon>Platyhelminthes</taxon>
        <taxon>Cestoda</taxon>
        <taxon>Eucestoda</taxon>
        <taxon>Diphyllobothriidea</taxon>
        <taxon>Diphyllobothriidae</taxon>
        <taxon>Dibothriocephalus</taxon>
    </lineage>
</organism>
<feature type="compositionally biased region" description="Basic and acidic residues" evidence="2">
    <location>
        <begin position="182"/>
        <end position="198"/>
    </location>
</feature>
<evidence type="ECO:0000313" key="3">
    <source>
        <dbReference type="EMBL" id="VDK83796.1"/>
    </source>
</evidence>
<accession>A0A3P6T6X0</accession>
<reference evidence="3 4" key="1">
    <citation type="submission" date="2018-11" db="EMBL/GenBank/DDBJ databases">
        <authorList>
            <consortium name="Pathogen Informatics"/>
        </authorList>
    </citation>
    <scope>NUCLEOTIDE SEQUENCE [LARGE SCALE GENOMIC DNA]</scope>
</reference>
<feature type="compositionally biased region" description="Basic residues" evidence="2">
    <location>
        <begin position="141"/>
        <end position="156"/>
    </location>
</feature>
<evidence type="ECO:0000256" key="2">
    <source>
        <dbReference type="SAM" id="MobiDB-lite"/>
    </source>
</evidence>
<proteinExistence type="predicted"/>
<evidence type="ECO:0000256" key="1">
    <source>
        <dbReference type="SAM" id="Coils"/>
    </source>
</evidence>
<keyword evidence="4" id="KW-1185">Reference proteome</keyword>
<protein>
    <submittedName>
        <fullName evidence="3">Uncharacterized protein</fullName>
    </submittedName>
</protein>
<gene>
    <name evidence="3" type="ORF">DILT_LOCUS3510</name>
</gene>
<dbReference type="OrthoDB" id="6282505at2759"/>
<dbReference type="AlphaFoldDB" id="A0A3P6T6X0"/>
<feature type="region of interest" description="Disordered" evidence="2">
    <location>
        <begin position="80"/>
        <end position="198"/>
    </location>
</feature>
<dbReference type="Proteomes" id="UP000281553">
    <property type="component" value="Unassembled WGS sequence"/>
</dbReference>
<feature type="coiled-coil region" evidence="1">
    <location>
        <begin position="32"/>
        <end position="66"/>
    </location>
</feature>
<evidence type="ECO:0000313" key="4">
    <source>
        <dbReference type="Proteomes" id="UP000281553"/>
    </source>
</evidence>
<name>A0A3P6T6X0_DIBLA</name>
<feature type="compositionally biased region" description="Basic and acidic residues" evidence="2">
    <location>
        <begin position="157"/>
        <end position="174"/>
    </location>
</feature>
<sequence length="298" mass="34396">MGLFLGDQALGDIFGLFRLQEGLQFRKQSRIEENTENEQERLKQRVTELEQERGRILTEKQVLEENARTEHKLASKLIQHMDLLSNRPMRRRASGSTTMTPARKQSYRHTSANSVRQKSESLSSSSELSSDEVKRTPMQKPARHRYRKNSGGRTYSRRWDHHNASPRPDDKYRYEPVTSVHSEADSDKSSVDTPKVDHDIKRSRRPLVERKPYPPCSNPNPNLLLDRYPTRDIMRNFGNVFLPQNGLSVASTASTTNILLQKAKLSLQAVEKDLSSLGPPPDVNSNEYLQYLRKKYMF</sequence>